<organism evidence="3 4">
    <name type="scientific">Syntrophus gentianae</name>
    <dbReference type="NCBI Taxonomy" id="43775"/>
    <lineage>
        <taxon>Bacteria</taxon>
        <taxon>Pseudomonadati</taxon>
        <taxon>Thermodesulfobacteriota</taxon>
        <taxon>Syntrophia</taxon>
        <taxon>Syntrophales</taxon>
        <taxon>Syntrophaceae</taxon>
        <taxon>Syntrophus</taxon>
    </lineage>
</organism>
<dbReference type="Gene3D" id="1.10.530.10">
    <property type="match status" value="1"/>
</dbReference>
<accession>A0A1H7YF39</accession>
<dbReference type="Pfam" id="PF01464">
    <property type="entry name" value="SLT"/>
    <property type="match status" value="1"/>
</dbReference>
<dbReference type="Proteomes" id="UP000198744">
    <property type="component" value="Unassembled WGS sequence"/>
</dbReference>
<evidence type="ECO:0000313" key="4">
    <source>
        <dbReference type="Proteomes" id="UP000198744"/>
    </source>
</evidence>
<dbReference type="AlphaFoldDB" id="A0A1H7YF39"/>
<evidence type="ECO:0000256" key="1">
    <source>
        <dbReference type="ARBA" id="ARBA00007734"/>
    </source>
</evidence>
<dbReference type="GO" id="GO:0000270">
    <property type="term" value="P:peptidoglycan metabolic process"/>
    <property type="evidence" value="ECO:0007669"/>
    <property type="project" value="InterPro"/>
</dbReference>
<protein>
    <submittedName>
        <fullName evidence="3">Soluble lytic murein transglycosylase</fullName>
    </submittedName>
</protein>
<dbReference type="PANTHER" id="PTHR37423:SF2">
    <property type="entry name" value="MEMBRANE-BOUND LYTIC MUREIN TRANSGLYCOSYLASE C"/>
    <property type="match status" value="1"/>
</dbReference>
<feature type="domain" description="Transglycosylase SLT" evidence="2">
    <location>
        <begin position="110"/>
        <end position="218"/>
    </location>
</feature>
<dbReference type="GO" id="GO:0016020">
    <property type="term" value="C:membrane"/>
    <property type="evidence" value="ECO:0007669"/>
    <property type="project" value="InterPro"/>
</dbReference>
<dbReference type="SUPFAM" id="SSF53955">
    <property type="entry name" value="Lysozyme-like"/>
    <property type="match status" value="1"/>
</dbReference>
<evidence type="ECO:0000313" key="3">
    <source>
        <dbReference type="EMBL" id="SEM44504.1"/>
    </source>
</evidence>
<dbReference type="STRING" id="43775.SAMN04489760_1164"/>
<proteinExistence type="inferred from homology"/>
<keyword evidence="4" id="KW-1185">Reference proteome</keyword>
<dbReference type="GO" id="GO:0008933">
    <property type="term" value="F:peptidoglycan lytic transglycosylase activity"/>
    <property type="evidence" value="ECO:0007669"/>
    <property type="project" value="InterPro"/>
</dbReference>
<evidence type="ECO:0000259" key="2">
    <source>
        <dbReference type="Pfam" id="PF01464"/>
    </source>
</evidence>
<dbReference type="InterPro" id="IPR023346">
    <property type="entry name" value="Lysozyme-like_dom_sf"/>
</dbReference>
<dbReference type="InterPro" id="IPR008258">
    <property type="entry name" value="Transglycosylase_SLT_dom_1"/>
</dbReference>
<reference evidence="3 4" key="1">
    <citation type="submission" date="2016-10" db="EMBL/GenBank/DDBJ databases">
        <authorList>
            <person name="de Groot N.N."/>
        </authorList>
    </citation>
    <scope>NUCLEOTIDE SEQUENCE [LARGE SCALE GENOMIC DNA]</scope>
    <source>
        <strain evidence="3 4">DSM 8423</strain>
    </source>
</reference>
<dbReference type="PROSITE" id="PS00922">
    <property type="entry name" value="TRANSGLYCOSYLASE"/>
    <property type="match status" value="1"/>
</dbReference>
<comment type="similarity">
    <text evidence="1">Belongs to the transglycosylase Slt family.</text>
</comment>
<dbReference type="InterPro" id="IPR000189">
    <property type="entry name" value="Transglyc_AS"/>
</dbReference>
<dbReference type="CDD" id="cd00254">
    <property type="entry name" value="LT-like"/>
    <property type="match status" value="1"/>
</dbReference>
<dbReference type="EMBL" id="FOBS01000016">
    <property type="protein sequence ID" value="SEM44504.1"/>
    <property type="molecule type" value="Genomic_DNA"/>
</dbReference>
<dbReference type="PANTHER" id="PTHR37423">
    <property type="entry name" value="SOLUBLE LYTIC MUREIN TRANSGLYCOSYLASE-RELATED"/>
    <property type="match status" value="1"/>
</dbReference>
<gene>
    <name evidence="3" type="ORF">SAMN04489760_1164</name>
</gene>
<sequence length="233" mass="25460">MTRSGLLKIVFFLCPVFLLLSSVPLLAEQPDRLLRTEQKASPGQTVLSTMTGSAADLYIFHDGDVPANYTPVSPSDRNLAAFKNFYPGNNATAFPRPGSAAVRNSDYNKAIKSACKRYTVDPALVRAVIMAESNFNPGAISPKGAMGLMQLMPDTARQMGVSNPFNPVENIHGGVGYLSRLLKSLNGDLSLALAAYNAGPERVKNYNGIPPFQETWSYIKRVLDYYQFFKGVK</sequence>
<name>A0A1H7YF39_9BACT</name>